<name>A0A8X6Y6W4_9ARAC</name>
<reference evidence="2" key="1">
    <citation type="submission" date="2020-08" db="EMBL/GenBank/DDBJ databases">
        <title>Multicomponent nature underlies the extraordinary mechanical properties of spider dragline silk.</title>
        <authorList>
            <person name="Kono N."/>
            <person name="Nakamura H."/>
            <person name="Mori M."/>
            <person name="Yoshida Y."/>
            <person name="Ohtoshi R."/>
            <person name="Malay A.D."/>
            <person name="Moran D.A.P."/>
            <person name="Tomita M."/>
            <person name="Numata K."/>
            <person name="Arakawa K."/>
        </authorList>
    </citation>
    <scope>NUCLEOTIDE SEQUENCE</scope>
</reference>
<dbReference type="Gene3D" id="3.30.710.10">
    <property type="entry name" value="Potassium Channel Kv1.1, Chain A"/>
    <property type="match status" value="1"/>
</dbReference>
<protein>
    <recommendedName>
        <fullName evidence="1">BTB domain-containing protein</fullName>
    </recommendedName>
</protein>
<dbReference type="SUPFAM" id="SSF54695">
    <property type="entry name" value="POZ domain"/>
    <property type="match status" value="1"/>
</dbReference>
<dbReference type="CDD" id="cd18186">
    <property type="entry name" value="BTB_POZ_ZBTB_KLHL-like"/>
    <property type="match status" value="1"/>
</dbReference>
<dbReference type="Gene3D" id="1.25.40.420">
    <property type="match status" value="1"/>
</dbReference>
<dbReference type="InterPro" id="IPR000210">
    <property type="entry name" value="BTB/POZ_dom"/>
</dbReference>
<gene>
    <name evidence="2" type="ORF">TNIN_432571</name>
</gene>
<sequence length="516" mass="59459">MSRDGQDEFIYVWRIENILYHCVAEFPSFISPPLVPGFMKGSSRWSLKLSLDVFIEKNLNPYELNRCIACSLQNEKDVGRRNFTLNFEIAFLASNGIALDSVNFEEGNNTEDQKTLAVKRSKVLNKKDIYFPQGVFTIRCRIRKRQTNSISIANEIVSERITAVTRICIEWVSFIRKFQKFSDSASDVKTIRVHTKDKGQPSMFVCVKIRNESCLGDKMSIKMIIPERKKVDKFLCKIFLLDKEGNKFQCGIIDAFCARLSVPAFNVPLFFSKKQLIDRKMEFLPNDELSLQFEFCLANRMSFEGILKTEYNVHLILRMLSTGNDYPDASGALSEDLISMYSNKMLCDTELKTETKTFHAHRFVLCARSPVFRSMLTIDMKESKEKCIEIYDLDPEYVEALLHFLYTGHIQGVEWETATKLYYAADKYDIPSLKIICTLHLQRELSISNAVVIFALADLHQNLKLKTSAVDFISQHSKEIFDSDAWESVSSLNPKLAIQVMLLKYNKSDSLRRDDD</sequence>
<dbReference type="SMART" id="SM00225">
    <property type="entry name" value="BTB"/>
    <property type="match status" value="1"/>
</dbReference>
<organism evidence="2 3">
    <name type="scientific">Trichonephila inaurata madagascariensis</name>
    <dbReference type="NCBI Taxonomy" id="2747483"/>
    <lineage>
        <taxon>Eukaryota</taxon>
        <taxon>Metazoa</taxon>
        <taxon>Ecdysozoa</taxon>
        <taxon>Arthropoda</taxon>
        <taxon>Chelicerata</taxon>
        <taxon>Arachnida</taxon>
        <taxon>Araneae</taxon>
        <taxon>Araneomorphae</taxon>
        <taxon>Entelegynae</taxon>
        <taxon>Araneoidea</taxon>
        <taxon>Nephilidae</taxon>
        <taxon>Trichonephila</taxon>
        <taxon>Trichonephila inaurata</taxon>
    </lineage>
</organism>
<keyword evidence="3" id="KW-1185">Reference proteome</keyword>
<comment type="caution">
    <text evidence="2">The sequence shown here is derived from an EMBL/GenBank/DDBJ whole genome shotgun (WGS) entry which is preliminary data.</text>
</comment>
<feature type="domain" description="BTB" evidence="1">
    <location>
        <begin position="347"/>
        <end position="414"/>
    </location>
</feature>
<dbReference type="EMBL" id="BMAV01016456">
    <property type="protein sequence ID" value="GFY67210.1"/>
    <property type="molecule type" value="Genomic_DNA"/>
</dbReference>
<dbReference type="Proteomes" id="UP000886998">
    <property type="component" value="Unassembled WGS sequence"/>
</dbReference>
<evidence type="ECO:0000259" key="1">
    <source>
        <dbReference type="PROSITE" id="PS50097"/>
    </source>
</evidence>
<dbReference type="InterPro" id="IPR011333">
    <property type="entry name" value="SKP1/BTB/POZ_sf"/>
</dbReference>
<evidence type="ECO:0000313" key="3">
    <source>
        <dbReference type="Proteomes" id="UP000886998"/>
    </source>
</evidence>
<dbReference type="PROSITE" id="PS50097">
    <property type="entry name" value="BTB"/>
    <property type="match status" value="1"/>
</dbReference>
<dbReference type="AlphaFoldDB" id="A0A8X6Y6W4"/>
<dbReference type="OrthoDB" id="6435871at2759"/>
<accession>A0A8X6Y6W4</accession>
<proteinExistence type="predicted"/>
<dbReference type="PANTHER" id="PTHR24413">
    <property type="entry name" value="SPECKLE-TYPE POZ PROTEIN"/>
    <property type="match status" value="1"/>
</dbReference>
<dbReference type="Pfam" id="PF00651">
    <property type="entry name" value="BTB"/>
    <property type="match status" value="1"/>
</dbReference>
<evidence type="ECO:0000313" key="2">
    <source>
        <dbReference type="EMBL" id="GFY67210.1"/>
    </source>
</evidence>